<dbReference type="PANTHER" id="PTHR35024">
    <property type="entry name" value="HYPOTHETICAL CYTOSOLIC PROTEIN"/>
    <property type="match status" value="1"/>
</dbReference>
<feature type="compositionally biased region" description="Acidic residues" evidence="2">
    <location>
        <begin position="111"/>
        <end position="133"/>
    </location>
</feature>
<organism evidence="3 4">
    <name type="scientific">Candidatus Berkelbacteria bacterium RIFCSPLOWO2_01_FULL_50_28</name>
    <dbReference type="NCBI Taxonomy" id="1797471"/>
    <lineage>
        <taxon>Bacteria</taxon>
        <taxon>Candidatus Berkelbacteria</taxon>
    </lineage>
</organism>
<feature type="region of interest" description="Disordered" evidence="2">
    <location>
        <begin position="111"/>
        <end position="143"/>
    </location>
</feature>
<reference evidence="3 4" key="1">
    <citation type="journal article" date="2016" name="Nat. Commun.">
        <title>Thousands of microbial genomes shed light on interconnected biogeochemical processes in an aquifer system.</title>
        <authorList>
            <person name="Anantharaman K."/>
            <person name="Brown C.T."/>
            <person name="Hug L.A."/>
            <person name="Sharon I."/>
            <person name="Castelle C.J."/>
            <person name="Probst A.J."/>
            <person name="Thomas B.C."/>
            <person name="Singh A."/>
            <person name="Wilkins M.J."/>
            <person name="Karaoz U."/>
            <person name="Brodie E.L."/>
            <person name="Williams K.H."/>
            <person name="Hubbard S.S."/>
            <person name="Banfield J.F."/>
        </authorList>
    </citation>
    <scope>NUCLEOTIDE SEQUENCE [LARGE SCALE GENOMIC DNA]</scope>
</reference>
<sequence>MVNDDSSNGPGTTVGVNVALSGTLKDQNDIAVFGMVEGEVISEKSISIGQSAQVKGPVHGKVVTVSGTVRGSIKADEKLEVLETGKVFGSIIAKDLIVHSGAILVGKCDMPTEEEAPVEDKEADVEGEPEEVEDLLKPEVEEL</sequence>
<comment type="similarity">
    <text evidence="1">Belongs to the bactofilin family.</text>
</comment>
<protein>
    <recommendedName>
        <fullName evidence="5">Cell shape determination protein CcmA</fullName>
    </recommendedName>
</protein>
<evidence type="ECO:0000313" key="4">
    <source>
        <dbReference type="Proteomes" id="UP000177481"/>
    </source>
</evidence>
<dbReference type="AlphaFoldDB" id="A0A1F5ECC6"/>
<accession>A0A1F5ECC6</accession>
<evidence type="ECO:0008006" key="5">
    <source>
        <dbReference type="Google" id="ProtNLM"/>
    </source>
</evidence>
<proteinExistence type="inferred from homology"/>
<name>A0A1F5ECC6_9BACT</name>
<gene>
    <name evidence="3" type="ORF">A3A71_03000</name>
</gene>
<comment type="caution">
    <text evidence="3">The sequence shown here is derived from an EMBL/GenBank/DDBJ whole genome shotgun (WGS) entry which is preliminary data.</text>
</comment>
<dbReference type="STRING" id="1797471.A3A71_03000"/>
<dbReference type="Proteomes" id="UP000177481">
    <property type="component" value="Unassembled WGS sequence"/>
</dbReference>
<dbReference type="InterPro" id="IPR007607">
    <property type="entry name" value="BacA/B"/>
</dbReference>
<evidence type="ECO:0000256" key="1">
    <source>
        <dbReference type="ARBA" id="ARBA00044755"/>
    </source>
</evidence>
<dbReference type="Pfam" id="PF04519">
    <property type="entry name" value="Bactofilin"/>
    <property type="match status" value="1"/>
</dbReference>
<evidence type="ECO:0000313" key="3">
    <source>
        <dbReference type="EMBL" id="OGD65035.1"/>
    </source>
</evidence>
<feature type="compositionally biased region" description="Basic and acidic residues" evidence="2">
    <location>
        <begin position="134"/>
        <end position="143"/>
    </location>
</feature>
<dbReference type="PANTHER" id="PTHR35024:SF4">
    <property type="entry name" value="POLYMER-FORMING CYTOSKELETAL PROTEIN"/>
    <property type="match status" value="1"/>
</dbReference>
<dbReference type="EMBL" id="MEZX01000001">
    <property type="protein sequence ID" value="OGD65035.1"/>
    <property type="molecule type" value="Genomic_DNA"/>
</dbReference>
<evidence type="ECO:0000256" key="2">
    <source>
        <dbReference type="SAM" id="MobiDB-lite"/>
    </source>
</evidence>